<organism evidence="1">
    <name type="scientific">marine metagenome</name>
    <dbReference type="NCBI Taxonomy" id="408172"/>
    <lineage>
        <taxon>unclassified sequences</taxon>
        <taxon>metagenomes</taxon>
        <taxon>ecological metagenomes</taxon>
    </lineage>
</organism>
<evidence type="ECO:0000313" key="1">
    <source>
        <dbReference type="EMBL" id="SVB84981.1"/>
    </source>
</evidence>
<dbReference type="GO" id="GO:0010411">
    <property type="term" value="P:xyloglucan metabolic process"/>
    <property type="evidence" value="ECO:0007669"/>
    <property type="project" value="TreeGrafter"/>
</dbReference>
<dbReference type="AlphaFoldDB" id="A0A382HER8"/>
<gene>
    <name evidence="1" type="ORF">METZ01_LOCUS237835</name>
</gene>
<dbReference type="PANTHER" id="PTHR43739">
    <property type="entry name" value="XYLOGLUCANASE (EUROFUNG)"/>
    <property type="match status" value="1"/>
</dbReference>
<evidence type="ECO:0008006" key="2">
    <source>
        <dbReference type="Google" id="ProtNLM"/>
    </source>
</evidence>
<dbReference type="InterPro" id="IPR002860">
    <property type="entry name" value="BNR_rpt"/>
</dbReference>
<dbReference type="PANTHER" id="PTHR43739:SF5">
    <property type="entry name" value="EXO-ALPHA-SIALIDASE"/>
    <property type="match status" value="1"/>
</dbReference>
<dbReference type="InterPro" id="IPR052025">
    <property type="entry name" value="Xyloglucanase_GH74"/>
</dbReference>
<sequence>MVMVEEKQAIVFVRDEISELILLVATEKGAFLYYSDSDRRHWDVNGPHFLGSIVHHLVLDHRDNKTLLASVQSRQSGTTIYRSKDFGKTWNPATKPPAFPQDKLKRKVDHIYYLAPGHDSEGKVWYAGTSPQGLFKSEDGGDTWNSVAGFNSNPHWGKWTANSPDGYPKVPKLHSILIDPMDKNHMYIGMSYGGIFESEDQGKTWEPLNGGLKADYLKGSPKFGHDPHSLIFHPFEPGRLYQQNHCGIYRIDRPNKKWVRIGDNMPADIGDIGFPIAVHPADPNTLWVFPIDGNEAWSRVSPEGQPALYCSNDGGDNWFRQDIGLPMRNAWFTVLRRGLTTDNMNNAGVYFGTTSGSLWMSDNEG</sequence>
<accession>A0A382HER8</accession>
<feature type="non-terminal residue" evidence="1">
    <location>
        <position position="365"/>
    </location>
</feature>
<protein>
    <recommendedName>
        <fullName evidence="2">Sortilin N-terminal domain-containing protein</fullName>
    </recommendedName>
</protein>
<reference evidence="1" key="1">
    <citation type="submission" date="2018-05" db="EMBL/GenBank/DDBJ databases">
        <authorList>
            <person name="Lanie J.A."/>
            <person name="Ng W.-L."/>
            <person name="Kazmierczak K.M."/>
            <person name="Andrzejewski T.M."/>
            <person name="Davidsen T.M."/>
            <person name="Wayne K.J."/>
            <person name="Tettelin H."/>
            <person name="Glass J.I."/>
            <person name="Rusch D."/>
            <person name="Podicherti R."/>
            <person name="Tsui H.-C.T."/>
            <person name="Winkler M.E."/>
        </authorList>
    </citation>
    <scope>NUCLEOTIDE SEQUENCE</scope>
</reference>
<proteinExistence type="predicted"/>
<dbReference type="SUPFAM" id="SSF110296">
    <property type="entry name" value="Oligoxyloglucan reducing end-specific cellobiohydrolase"/>
    <property type="match status" value="1"/>
</dbReference>
<dbReference type="Gene3D" id="2.130.10.10">
    <property type="entry name" value="YVTN repeat-like/Quinoprotein amine dehydrogenase"/>
    <property type="match status" value="1"/>
</dbReference>
<dbReference type="EMBL" id="UINC01060458">
    <property type="protein sequence ID" value="SVB84981.1"/>
    <property type="molecule type" value="Genomic_DNA"/>
</dbReference>
<name>A0A382HER8_9ZZZZ</name>
<dbReference type="CDD" id="cd15482">
    <property type="entry name" value="Sialidase_non-viral"/>
    <property type="match status" value="1"/>
</dbReference>
<dbReference type="Pfam" id="PF15899">
    <property type="entry name" value="BNR_6"/>
    <property type="match status" value="1"/>
</dbReference>
<dbReference type="InterPro" id="IPR015943">
    <property type="entry name" value="WD40/YVTN_repeat-like_dom_sf"/>
</dbReference>